<feature type="transmembrane region" description="Helical" evidence="19">
    <location>
        <begin position="128"/>
        <end position="146"/>
    </location>
</feature>
<dbReference type="AlphaFoldDB" id="A0A923E3X7"/>
<evidence type="ECO:0000313" key="21">
    <source>
        <dbReference type="Proteomes" id="UP000617426"/>
    </source>
</evidence>
<feature type="transmembrane region" description="Helical" evidence="19">
    <location>
        <begin position="210"/>
        <end position="228"/>
    </location>
</feature>
<dbReference type="Proteomes" id="UP000617426">
    <property type="component" value="Unassembled WGS sequence"/>
</dbReference>
<evidence type="ECO:0000256" key="10">
    <source>
        <dbReference type="ARBA" id="ARBA00022692"/>
    </source>
</evidence>
<evidence type="ECO:0000256" key="2">
    <source>
        <dbReference type="ARBA" id="ARBA00001936"/>
    </source>
</evidence>
<keyword evidence="11 19" id="KW-1133">Transmembrane helix</keyword>
<evidence type="ECO:0000256" key="5">
    <source>
        <dbReference type="ARBA" id="ARBA00015623"/>
    </source>
</evidence>
<keyword evidence="12" id="KW-0443">Lipid metabolism</keyword>
<comment type="subcellular location">
    <subcellularLocation>
        <location evidence="3">Cell inner membrane</location>
        <topology evidence="3">Multi-pass membrane protein</topology>
    </subcellularLocation>
</comment>
<evidence type="ECO:0000256" key="1">
    <source>
        <dbReference type="ARBA" id="ARBA00000958"/>
    </source>
</evidence>
<dbReference type="PIRSF" id="PIRSF000851">
    <property type="entry name" value="PcS"/>
    <property type="match status" value="1"/>
</dbReference>
<reference evidence="20" key="1">
    <citation type="submission" date="2020-08" db="EMBL/GenBank/DDBJ databases">
        <title>Sequencing the genomes of 1000 actinobacteria strains.</title>
        <authorList>
            <person name="Klenk H.-P."/>
        </authorList>
    </citation>
    <scope>NUCLEOTIDE SEQUENCE</scope>
    <source>
        <strain evidence="20">DSM 10695</strain>
    </source>
</reference>
<evidence type="ECO:0000256" key="13">
    <source>
        <dbReference type="ARBA" id="ARBA00023136"/>
    </source>
</evidence>
<evidence type="ECO:0000256" key="9">
    <source>
        <dbReference type="ARBA" id="ARBA00022679"/>
    </source>
</evidence>
<dbReference type="EC" id="2.7.8.24" evidence="4"/>
<proteinExistence type="predicted"/>
<dbReference type="GO" id="GO:0008654">
    <property type="term" value="P:phospholipid biosynthetic process"/>
    <property type="evidence" value="ECO:0007669"/>
    <property type="project" value="UniProtKB-KW"/>
</dbReference>
<evidence type="ECO:0000256" key="6">
    <source>
        <dbReference type="ARBA" id="ARBA00022475"/>
    </source>
</evidence>
<evidence type="ECO:0000256" key="8">
    <source>
        <dbReference type="ARBA" id="ARBA00022519"/>
    </source>
</evidence>
<keyword evidence="10 19" id="KW-0812">Transmembrane</keyword>
<comment type="caution">
    <text evidence="20">The sequence shown here is derived from an EMBL/GenBank/DDBJ whole genome shotgun (WGS) entry which is preliminary data.</text>
</comment>
<keyword evidence="16" id="KW-1208">Phospholipid metabolism</keyword>
<evidence type="ECO:0000256" key="18">
    <source>
        <dbReference type="SAM" id="MobiDB-lite"/>
    </source>
</evidence>
<feature type="transmembrane region" description="Helical" evidence="19">
    <location>
        <begin position="234"/>
        <end position="252"/>
    </location>
</feature>
<evidence type="ECO:0000256" key="16">
    <source>
        <dbReference type="ARBA" id="ARBA00023264"/>
    </source>
</evidence>
<evidence type="ECO:0000256" key="4">
    <source>
        <dbReference type="ARBA" id="ARBA00013195"/>
    </source>
</evidence>
<keyword evidence="6" id="KW-1003">Cell membrane</keyword>
<keyword evidence="7" id="KW-0444">Lipid biosynthesis</keyword>
<gene>
    <name evidence="20" type="ORF">HD592_002171</name>
</gene>
<evidence type="ECO:0000256" key="14">
    <source>
        <dbReference type="ARBA" id="ARBA00023209"/>
    </source>
</evidence>
<evidence type="ECO:0000256" key="7">
    <source>
        <dbReference type="ARBA" id="ARBA00022516"/>
    </source>
</evidence>
<feature type="transmembrane region" description="Helical" evidence="19">
    <location>
        <begin position="153"/>
        <end position="173"/>
    </location>
</feature>
<accession>A0A923E3X7</accession>
<name>A0A923E3X7_9ACTO</name>
<organism evidence="20 21">
    <name type="scientific">Schaalia hyovaginalis</name>
    <dbReference type="NCBI Taxonomy" id="29316"/>
    <lineage>
        <taxon>Bacteria</taxon>
        <taxon>Bacillati</taxon>
        <taxon>Actinomycetota</taxon>
        <taxon>Actinomycetes</taxon>
        <taxon>Actinomycetales</taxon>
        <taxon>Actinomycetaceae</taxon>
        <taxon>Schaalia</taxon>
    </lineage>
</organism>
<dbReference type="InterPro" id="IPR026027">
    <property type="entry name" value="PcS"/>
</dbReference>
<dbReference type="EMBL" id="JACHMK010000001">
    <property type="protein sequence ID" value="MBB6335606.1"/>
    <property type="molecule type" value="Genomic_DNA"/>
</dbReference>
<comment type="catalytic activity">
    <reaction evidence="1">
        <text>a CDP-1,2-diacyl-sn-glycerol + choline = a 1,2-diacyl-sn-glycero-3-phosphocholine + CMP + H(+)</text>
        <dbReference type="Rhea" id="RHEA:14597"/>
        <dbReference type="ChEBI" id="CHEBI:15354"/>
        <dbReference type="ChEBI" id="CHEBI:15378"/>
        <dbReference type="ChEBI" id="CHEBI:57643"/>
        <dbReference type="ChEBI" id="CHEBI:58332"/>
        <dbReference type="ChEBI" id="CHEBI:60377"/>
        <dbReference type="EC" id="2.7.8.24"/>
    </reaction>
</comment>
<evidence type="ECO:0000256" key="15">
    <source>
        <dbReference type="ARBA" id="ARBA00023211"/>
    </source>
</evidence>
<evidence type="ECO:0000313" key="20">
    <source>
        <dbReference type="EMBL" id="MBB6335606.1"/>
    </source>
</evidence>
<evidence type="ECO:0000256" key="12">
    <source>
        <dbReference type="ARBA" id="ARBA00023098"/>
    </source>
</evidence>
<evidence type="ECO:0000256" key="17">
    <source>
        <dbReference type="ARBA" id="ARBA00033321"/>
    </source>
</evidence>
<feature type="transmembrane region" description="Helical" evidence="19">
    <location>
        <begin position="35"/>
        <end position="59"/>
    </location>
</feature>
<keyword evidence="14" id="KW-0594">Phospholipid biosynthesis</keyword>
<keyword evidence="9 20" id="KW-0808">Transferase</keyword>
<protein>
    <recommendedName>
        <fullName evidence="5">Phosphatidylcholine synthase</fullName>
        <ecNumber evidence="4">2.7.8.24</ecNumber>
    </recommendedName>
    <alternativeName>
        <fullName evidence="17">CDP-diglyceride-choline O-phosphatidyltransferase</fullName>
    </alternativeName>
</protein>
<evidence type="ECO:0000256" key="3">
    <source>
        <dbReference type="ARBA" id="ARBA00004429"/>
    </source>
</evidence>
<feature type="region of interest" description="Disordered" evidence="18">
    <location>
        <begin position="1"/>
        <end position="23"/>
    </location>
</feature>
<feature type="transmembrane region" description="Helical" evidence="19">
    <location>
        <begin position="65"/>
        <end position="83"/>
    </location>
</feature>
<sequence>MNPPTLPEMHTPGSPAQSEIRSEDAAPAPRLSRVIAAWAVHAFTMSGLVWASLAAVALIEGRVQMMWLWLGVALIVDGLDGTLARKTCVKQVIPWFDGSVLDNVVDYLTWTFLPALFMYLYLPFGSKAIGLIAMIVATVSSVFCYANEGEKSADSYFVGFPAAWNVVAVTMYVMQTPAAVNIVITIGLAVLTLAPLYFTHPMRVKKLRVWNIIASVVWIASVAVLVAVPARPLWAIAAFWVSAAWFLLTGIARTWRAKTDEEALTAA</sequence>
<dbReference type="GO" id="GO:0050520">
    <property type="term" value="F:phosphatidylcholine synthase activity"/>
    <property type="evidence" value="ECO:0007669"/>
    <property type="project" value="UniProtKB-EC"/>
</dbReference>
<dbReference type="GO" id="GO:0005886">
    <property type="term" value="C:plasma membrane"/>
    <property type="evidence" value="ECO:0007669"/>
    <property type="project" value="UniProtKB-SubCell"/>
</dbReference>
<comment type="cofactor">
    <cofactor evidence="2">
        <name>Mn(2+)</name>
        <dbReference type="ChEBI" id="CHEBI:29035"/>
    </cofactor>
</comment>
<dbReference type="Pfam" id="PF01066">
    <property type="entry name" value="CDP-OH_P_transf"/>
    <property type="match status" value="1"/>
</dbReference>
<evidence type="ECO:0000256" key="19">
    <source>
        <dbReference type="SAM" id="Phobius"/>
    </source>
</evidence>
<feature type="transmembrane region" description="Helical" evidence="19">
    <location>
        <begin position="179"/>
        <end position="198"/>
    </location>
</feature>
<dbReference type="InterPro" id="IPR043130">
    <property type="entry name" value="CDP-OH_PTrfase_TM_dom"/>
</dbReference>
<keyword evidence="8" id="KW-0997">Cell inner membrane</keyword>
<keyword evidence="13 19" id="KW-0472">Membrane</keyword>
<keyword evidence="21" id="KW-1185">Reference proteome</keyword>
<dbReference type="InterPro" id="IPR000462">
    <property type="entry name" value="CDP-OH_P_trans"/>
</dbReference>
<evidence type="ECO:0000256" key="11">
    <source>
        <dbReference type="ARBA" id="ARBA00022989"/>
    </source>
</evidence>
<keyword evidence="15" id="KW-0464">Manganese</keyword>
<dbReference type="Gene3D" id="1.20.120.1760">
    <property type="match status" value="1"/>
</dbReference>